<dbReference type="Proteomes" id="UP000855471">
    <property type="component" value="Unassembled WGS sequence"/>
</dbReference>
<dbReference type="InterPro" id="IPR014710">
    <property type="entry name" value="RmlC-like_jellyroll"/>
</dbReference>
<dbReference type="Proteomes" id="UP000050520">
    <property type="component" value="Unassembled WGS sequence"/>
</dbReference>
<keyword evidence="2" id="KW-0805">Transcription regulation</keyword>
<protein>
    <submittedName>
        <fullName evidence="8">AraC family transcriptional regulator</fullName>
    </submittedName>
    <submittedName>
        <fullName evidence="7">Helix-turn-helix transcriptional regulator</fullName>
    </submittedName>
    <submittedName>
        <fullName evidence="6">Transcriptional regulator, AraC family</fullName>
    </submittedName>
</protein>
<dbReference type="EMBL" id="CBWP010000087">
    <property type="protein sequence ID" value="CDL41686.1"/>
    <property type="molecule type" value="Genomic_DNA"/>
</dbReference>
<dbReference type="Gene3D" id="2.60.120.10">
    <property type="entry name" value="Jelly Rolls"/>
    <property type="match status" value="1"/>
</dbReference>
<dbReference type="InterPro" id="IPR018060">
    <property type="entry name" value="HTH_AraC"/>
</dbReference>
<dbReference type="PANTHER" id="PTHR11019:SF199">
    <property type="entry name" value="HTH-TYPE TRANSCRIPTIONAL REGULATOR NIMR"/>
    <property type="match status" value="1"/>
</dbReference>
<evidence type="ECO:0000256" key="1">
    <source>
        <dbReference type="ARBA" id="ARBA00022491"/>
    </source>
</evidence>
<evidence type="ECO:0000313" key="6">
    <source>
        <dbReference type="EMBL" id="CDL41686.1"/>
    </source>
</evidence>
<dbReference type="CDD" id="cd06124">
    <property type="entry name" value="cupin_NimR-like_N"/>
    <property type="match status" value="1"/>
</dbReference>
<dbReference type="EMBL" id="DACSXJ010000008">
    <property type="protein sequence ID" value="HAT3897361.1"/>
    <property type="molecule type" value="Genomic_DNA"/>
</dbReference>
<evidence type="ECO:0000313" key="9">
    <source>
        <dbReference type="Proteomes" id="UP000019194"/>
    </source>
</evidence>
<evidence type="ECO:0000313" key="10">
    <source>
        <dbReference type="Proteomes" id="UP000050520"/>
    </source>
</evidence>
<evidence type="ECO:0000313" key="8">
    <source>
        <dbReference type="EMBL" id="KPR47095.1"/>
    </source>
</evidence>
<reference evidence="6 9" key="1">
    <citation type="submission" date="2013-10" db="EMBL/GenBank/DDBJ databases">
        <title>Antibiotic resistance diversity of beta-lactamase producers in the General Hospital Vienna.</title>
        <authorList>
            <person name="Barisic I."/>
            <person name="Mitteregger D."/>
            <person name="Hirschl A.M."/>
            <person name="Noehammer C."/>
            <person name="Wiesinger-Mayr H."/>
        </authorList>
    </citation>
    <scope>NUCLEOTIDE SEQUENCE [LARGE SCALE GENOMIC DNA]</scope>
    <source>
        <strain evidence="6 9">ISC11</strain>
    </source>
</reference>
<proteinExistence type="predicted"/>
<dbReference type="EMBL" id="LJEB01000196">
    <property type="protein sequence ID" value="KPR47095.1"/>
    <property type="molecule type" value="Genomic_DNA"/>
</dbReference>
<evidence type="ECO:0000259" key="5">
    <source>
        <dbReference type="PROSITE" id="PS01124"/>
    </source>
</evidence>
<dbReference type="InterPro" id="IPR009057">
    <property type="entry name" value="Homeodomain-like_sf"/>
</dbReference>
<dbReference type="SUPFAM" id="SSF46689">
    <property type="entry name" value="Homeodomain-like"/>
    <property type="match status" value="1"/>
</dbReference>
<organism evidence="7">
    <name type="scientific">Citrobacter freundii</name>
    <dbReference type="NCBI Taxonomy" id="546"/>
    <lineage>
        <taxon>Bacteria</taxon>
        <taxon>Pseudomonadati</taxon>
        <taxon>Pseudomonadota</taxon>
        <taxon>Gammaproteobacteria</taxon>
        <taxon>Enterobacterales</taxon>
        <taxon>Enterobacteriaceae</taxon>
        <taxon>Citrobacter</taxon>
        <taxon>Citrobacter freundii complex</taxon>
    </lineage>
</organism>
<dbReference type="SMART" id="SM00342">
    <property type="entry name" value="HTH_ARAC"/>
    <property type="match status" value="1"/>
</dbReference>
<gene>
    <name evidence="8" type="ORF">AN672_27280</name>
    <name evidence="7" type="ORF">I9Y29_001777</name>
</gene>
<dbReference type="Proteomes" id="UP000019194">
    <property type="component" value="Unassembled WGS sequence"/>
</dbReference>
<dbReference type="Gene3D" id="1.10.10.60">
    <property type="entry name" value="Homeodomain-like"/>
    <property type="match status" value="2"/>
</dbReference>
<comment type="caution">
    <text evidence="7">The sequence shown here is derived from an EMBL/GenBank/DDBJ whole genome shotgun (WGS) entry which is preliminary data.</text>
</comment>
<dbReference type="PANTHER" id="PTHR11019">
    <property type="entry name" value="HTH-TYPE TRANSCRIPTIONAL REGULATOR NIMR"/>
    <property type="match status" value="1"/>
</dbReference>
<dbReference type="GO" id="GO:0043565">
    <property type="term" value="F:sequence-specific DNA binding"/>
    <property type="evidence" value="ECO:0007669"/>
    <property type="project" value="InterPro"/>
</dbReference>
<feature type="domain" description="HTH araC/xylS-type" evidence="5">
    <location>
        <begin position="158"/>
        <end position="258"/>
    </location>
</feature>
<reference evidence="7" key="4">
    <citation type="journal article" date="2018" name="Genome Biol.">
        <title>SKESA: strategic k-mer extension for scrupulous assemblies.</title>
        <authorList>
            <person name="Souvorov A."/>
            <person name="Agarwala R."/>
            <person name="Lipman D.J."/>
        </authorList>
    </citation>
    <scope>NUCLEOTIDE SEQUENCE</scope>
    <source>
        <strain evidence="7">O50</strain>
    </source>
</reference>
<dbReference type="FunFam" id="1.10.10.60:FF:000132">
    <property type="entry name" value="AraC family transcriptional regulator"/>
    <property type="match status" value="1"/>
</dbReference>
<evidence type="ECO:0000256" key="4">
    <source>
        <dbReference type="ARBA" id="ARBA00023163"/>
    </source>
</evidence>
<dbReference type="InterPro" id="IPR011051">
    <property type="entry name" value="RmlC_Cupin_sf"/>
</dbReference>
<dbReference type="AlphaFoldDB" id="A0A0P8JRT0"/>
<keyword evidence="3" id="KW-0238">DNA-binding</keyword>
<keyword evidence="4" id="KW-0804">Transcription</keyword>
<reference evidence="10" key="2">
    <citation type="submission" date="2015-09" db="EMBL/GenBank/DDBJ databases">
        <title>Prevalence of NDMs in South Africa.</title>
        <authorList>
            <person name="Osei Sekyere J."/>
            <person name="Govinden U."/>
            <person name="Essack S."/>
            <person name="Haldorsen B."/>
            <person name="Samuelsen O."/>
            <person name="Aasnaes B."/>
            <person name="Sundsfjord A."/>
        </authorList>
    </citation>
    <scope>NUCLEOTIDE SEQUENCE [LARGE SCALE GENOMIC DNA]</scope>
    <source>
        <strain evidence="10">ST62:944112508</strain>
    </source>
</reference>
<evidence type="ECO:0000313" key="7">
    <source>
        <dbReference type="EMBL" id="HAT3897361.1"/>
    </source>
</evidence>
<sequence>MFIFKVEPTYVEELVQPVVVIGLGMVTEQWELPFHSHNKAELLFADTGLITLETEHDLWIVPPQGAVWIPGGLRHRAKCSGNPRGFVVFIEPGTVENLPETCCTMSVSPFLRALLERTAALPQNYSHESAASRLIAVLLDEIIAAPLEWLHLPMPTDTRLLALANTMLSLPSERITLAQWACRLNMSERNLSRLFAKETGFSINRWRRQMHIVKALPLLAQGLSIQVIADQLGYESSGAFVTMFRKATGTPPRRFMAERMADIHSPLNIPAGGFYEY</sequence>
<reference evidence="8 10" key="3">
    <citation type="journal article" date="2017" name="PLoS ONE">
        <title>Genomic and phenotypic characterisation of fluoroquinolone resistance mechanisms in Enterobacteriaceae in Durban, South Africa.</title>
        <authorList>
            <person name="Osei Sekyere J."/>
            <person name="Amoako D.G."/>
        </authorList>
    </citation>
    <scope>NUCLEOTIDE SEQUENCE [LARGE SCALE GENOMIC DNA]</scope>
    <source>
        <strain evidence="8 10">ST62:944112508</strain>
    </source>
</reference>
<reference evidence="7" key="5">
    <citation type="submission" date="2020-09" db="EMBL/GenBank/DDBJ databases">
        <authorList>
            <consortium name="NCBI Pathogen Detection Project"/>
        </authorList>
    </citation>
    <scope>NUCLEOTIDE SEQUENCE</scope>
    <source>
        <strain evidence="7">O50</strain>
    </source>
</reference>
<name>A0A0P8JRT0_CITFR</name>
<dbReference type="PROSITE" id="PS01124">
    <property type="entry name" value="HTH_ARAC_FAMILY_2"/>
    <property type="match status" value="1"/>
</dbReference>
<keyword evidence="1" id="KW-0678">Repressor</keyword>
<dbReference type="GO" id="GO:0003700">
    <property type="term" value="F:DNA-binding transcription factor activity"/>
    <property type="evidence" value="ECO:0007669"/>
    <property type="project" value="InterPro"/>
</dbReference>
<evidence type="ECO:0000256" key="2">
    <source>
        <dbReference type="ARBA" id="ARBA00023015"/>
    </source>
</evidence>
<dbReference type="Pfam" id="PF12833">
    <property type="entry name" value="HTH_18"/>
    <property type="match status" value="1"/>
</dbReference>
<accession>A0A0P8JRT0</accession>
<dbReference type="SUPFAM" id="SSF51182">
    <property type="entry name" value="RmlC-like cupins"/>
    <property type="match status" value="1"/>
</dbReference>
<evidence type="ECO:0000256" key="3">
    <source>
        <dbReference type="ARBA" id="ARBA00023125"/>
    </source>
</evidence>
<dbReference type="RefSeq" id="WP_003019952.1">
    <property type="nucleotide sequence ID" value="NZ_AP026940.1"/>
</dbReference>